<keyword evidence="1" id="KW-0812">Transmembrane</keyword>
<feature type="domain" description="WxL Interacting Protein peptidoglycan binding" evidence="3">
    <location>
        <begin position="36"/>
        <end position="156"/>
    </location>
</feature>
<proteinExistence type="predicted"/>
<feature type="chain" id="PRO_5046221405" evidence="2">
    <location>
        <begin position="23"/>
        <end position="366"/>
    </location>
</feature>
<gene>
    <name evidence="5" type="ORF">GCM10011573_32740</name>
</gene>
<dbReference type="EMBL" id="BMKI01000010">
    <property type="protein sequence ID" value="GGD00605.1"/>
    <property type="molecule type" value="Genomic_DNA"/>
</dbReference>
<dbReference type="Proteomes" id="UP000630615">
    <property type="component" value="Unassembled WGS sequence"/>
</dbReference>
<feature type="signal peptide" evidence="2">
    <location>
        <begin position="1"/>
        <end position="22"/>
    </location>
</feature>
<sequence>MIKKIYALILSSLLVLSMTANSSTVFAKDDQELLGYVVSAVLPNTQLDKEKTYFYVQTVPGEEQDLEIKVKSTRKEPVKLKVFVKDAVTGMNGEIGYKEPTDKSMNYDKTLEDPVSSMIEIKEKELTVENFEEKTIHLKMTPPNEHYSGVKLGAIGIGLAEEEKGSKGVSTGFAYEIGVIFSETGEEFNNSASLNLIDVKAALHNGKKMVLANLQNPEPKVLENLNISATMKDKDGKVVKESKVQGYSMAPNTNFDYGMDWGIAEMPSGVYILELEVKNDFNNWSFKKEFTITNKQASEMNKASLFRVITPTIIKVLASILGALTVIILFIIVIRRKKWEKEWKKIRIMKKKRKRNNGRIQRTKSR</sequence>
<evidence type="ECO:0000313" key="6">
    <source>
        <dbReference type="Proteomes" id="UP000630615"/>
    </source>
</evidence>
<feature type="transmembrane region" description="Helical" evidence="1">
    <location>
        <begin position="313"/>
        <end position="334"/>
    </location>
</feature>
<evidence type="ECO:0000259" key="3">
    <source>
        <dbReference type="Pfam" id="PF06030"/>
    </source>
</evidence>
<keyword evidence="1" id="KW-0472">Membrane</keyword>
<keyword evidence="1" id="KW-1133">Transmembrane helix</keyword>
<reference evidence="6" key="1">
    <citation type="journal article" date="2019" name="Int. J. Syst. Evol. Microbiol.">
        <title>The Global Catalogue of Microorganisms (GCM) 10K type strain sequencing project: providing services to taxonomists for standard genome sequencing and annotation.</title>
        <authorList>
            <consortium name="The Broad Institute Genomics Platform"/>
            <consortium name="The Broad Institute Genome Sequencing Center for Infectious Disease"/>
            <person name="Wu L."/>
            <person name="Ma J."/>
        </authorList>
    </citation>
    <scope>NUCLEOTIDE SEQUENCE [LARGE SCALE GENOMIC DNA]</scope>
    <source>
        <strain evidence="6">CGMCC 1.15942</strain>
    </source>
</reference>
<accession>A0ABQ1PPT8</accession>
<organism evidence="5 6">
    <name type="scientific">Enterococcus wangshanyuanii</name>
    <dbReference type="NCBI Taxonomy" id="2005703"/>
    <lineage>
        <taxon>Bacteria</taxon>
        <taxon>Bacillati</taxon>
        <taxon>Bacillota</taxon>
        <taxon>Bacilli</taxon>
        <taxon>Lactobacillales</taxon>
        <taxon>Enterococcaceae</taxon>
        <taxon>Enterococcus</taxon>
    </lineage>
</organism>
<dbReference type="InterPro" id="IPR010317">
    <property type="entry name" value="WxLIP_PGBD"/>
</dbReference>
<name>A0ABQ1PPT8_9ENTE</name>
<evidence type="ECO:0000313" key="5">
    <source>
        <dbReference type="EMBL" id="GGD00605.1"/>
    </source>
</evidence>
<feature type="domain" description="WxL Interacting Protein host binding" evidence="4">
    <location>
        <begin position="168"/>
        <end position="302"/>
    </location>
</feature>
<keyword evidence="2" id="KW-0732">Signal</keyword>
<evidence type="ECO:0000256" key="1">
    <source>
        <dbReference type="SAM" id="Phobius"/>
    </source>
</evidence>
<dbReference type="RefSeq" id="WP_227011166.1">
    <property type="nucleotide sequence ID" value="NZ_BMKI01000010.1"/>
</dbReference>
<dbReference type="InterPro" id="IPR021759">
    <property type="entry name" value="WxLIP_HBD"/>
</dbReference>
<evidence type="ECO:0000259" key="4">
    <source>
        <dbReference type="Pfam" id="PF11797"/>
    </source>
</evidence>
<evidence type="ECO:0000256" key="2">
    <source>
        <dbReference type="SAM" id="SignalP"/>
    </source>
</evidence>
<protein>
    <submittedName>
        <fullName evidence="5">Cell surface protein</fullName>
    </submittedName>
</protein>
<comment type="caution">
    <text evidence="5">The sequence shown here is derived from an EMBL/GenBank/DDBJ whole genome shotgun (WGS) entry which is preliminary data.</text>
</comment>
<dbReference type="Pfam" id="PF06030">
    <property type="entry name" value="WxLIP_PGBD"/>
    <property type="match status" value="1"/>
</dbReference>
<keyword evidence="6" id="KW-1185">Reference proteome</keyword>
<dbReference type="Pfam" id="PF11797">
    <property type="entry name" value="WxLIP_HBD"/>
    <property type="match status" value="1"/>
</dbReference>